<accession>A0A0D7A767</accession>
<dbReference type="Proteomes" id="UP000054144">
    <property type="component" value="Unassembled WGS sequence"/>
</dbReference>
<reference evidence="2 3" key="1">
    <citation type="journal article" date="2015" name="Fungal Genet. Biol.">
        <title>Evolution of novel wood decay mechanisms in Agaricales revealed by the genome sequences of Fistulina hepatica and Cylindrobasidium torrendii.</title>
        <authorList>
            <person name="Floudas D."/>
            <person name="Held B.W."/>
            <person name="Riley R."/>
            <person name="Nagy L.G."/>
            <person name="Koehler G."/>
            <person name="Ransdell A.S."/>
            <person name="Younus H."/>
            <person name="Chow J."/>
            <person name="Chiniquy J."/>
            <person name="Lipzen A."/>
            <person name="Tritt A."/>
            <person name="Sun H."/>
            <person name="Haridas S."/>
            <person name="LaButti K."/>
            <person name="Ohm R.A."/>
            <person name="Kues U."/>
            <person name="Blanchette R.A."/>
            <person name="Grigoriev I.V."/>
            <person name="Minto R.E."/>
            <person name="Hibbett D.S."/>
        </authorList>
    </citation>
    <scope>NUCLEOTIDE SEQUENCE [LARGE SCALE GENOMIC DNA]</scope>
    <source>
        <strain evidence="2 3">ATCC 64428</strain>
    </source>
</reference>
<proteinExistence type="predicted"/>
<dbReference type="Pfam" id="PF01636">
    <property type="entry name" value="APH"/>
    <property type="match status" value="1"/>
</dbReference>
<dbReference type="AlphaFoldDB" id="A0A0D7A767"/>
<dbReference type="OrthoDB" id="4177236at2759"/>
<evidence type="ECO:0000313" key="3">
    <source>
        <dbReference type="Proteomes" id="UP000054144"/>
    </source>
</evidence>
<evidence type="ECO:0000259" key="1">
    <source>
        <dbReference type="Pfam" id="PF01636"/>
    </source>
</evidence>
<dbReference type="InterPro" id="IPR002575">
    <property type="entry name" value="Aminoglycoside_PTrfase"/>
</dbReference>
<keyword evidence="3" id="KW-1185">Reference proteome</keyword>
<dbReference type="InterPro" id="IPR011009">
    <property type="entry name" value="Kinase-like_dom_sf"/>
</dbReference>
<feature type="domain" description="Aminoglycoside phosphotransferase" evidence="1">
    <location>
        <begin position="26"/>
        <end position="204"/>
    </location>
</feature>
<keyword evidence="2" id="KW-0808">Transferase</keyword>
<dbReference type="PANTHER" id="PTHR21310:SF39">
    <property type="entry name" value="AMINOGLYCOSIDE PHOSPHOTRANSFERASE DOMAIN-CONTAINING PROTEIN"/>
    <property type="match status" value="1"/>
</dbReference>
<protein>
    <submittedName>
        <fullName evidence="2">Kinase-like protein</fullName>
    </submittedName>
</protein>
<organism evidence="2 3">
    <name type="scientific">Fistulina hepatica ATCC 64428</name>
    <dbReference type="NCBI Taxonomy" id="1128425"/>
    <lineage>
        <taxon>Eukaryota</taxon>
        <taxon>Fungi</taxon>
        <taxon>Dikarya</taxon>
        <taxon>Basidiomycota</taxon>
        <taxon>Agaricomycotina</taxon>
        <taxon>Agaricomycetes</taxon>
        <taxon>Agaricomycetidae</taxon>
        <taxon>Agaricales</taxon>
        <taxon>Fistulinaceae</taxon>
        <taxon>Fistulina</taxon>
    </lineage>
</organism>
<dbReference type="Gene3D" id="3.90.1200.10">
    <property type="match status" value="1"/>
</dbReference>
<name>A0A0D7A767_9AGAR</name>
<dbReference type="EMBL" id="KN882040">
    <property type="protein sequence ID" value="KIY46229.1"/>
    <property type="molecule type" value="Genomic_DNA"/>
</dbReference>
<keyword evidence="2" id="KW-0418">Kinase</keyword>
<dbReference type="GO" id="GO:0016301">
    <property type="term" value="F:kinase activity"/>
    <property type="evidence" value="ECO:0007669"/>
    <property type="project" value="UniProtKB-KW"/>
</dbReference>
<evidence type="ECO:0000313" key="2">
    <source>
        <dbReference type="EMBL" id="KIY46229.1"/>
    </source>
</evidence>
<dbReference type="InterPro" id="IPR051678">
    <property type="entry name" value="AGP_Transferase"/>
</dbReference>
<dbReference type="PANTHER" id="PTHR21310">
    <property type="entry name" value="AMINOGLYCOSIDE PHOSPHOTRANSFERASE-RELATED-RELATED"/>
    <property type="match status" value="1"/>
</dbReference>
<gene>
    <name evidence="2" type="ORF">FISHEDRAFT_47679</name>
</gene>
<dbReference type="SUPFAM" id="SSF56112">
    <property type="entry name" value="Protein kinase-like (PK-like)"/>
    <property type="match status" value="1"/>
</dbReference>
<sequence length="249" mass="28686">MRPVRVTPDTVAKRIYATNMSEVYMMACALDLTTIPVPAIRRVVHDDGIQLWLVMDYIEGETLDVVWPRMSWWRRLCVVWTIRGYIRQLRRIPLPNPDIPGPFDGTGDPFRCEGFYFTEDGAGPFNSYADLVAWYDMKRQITAYYEPKNNAPFPPFDASEPLTFVHGDLNMRNILIGTDGKVWLIDFGCAGAYPPWFEYAGLLLFAGIGSMGPRSWTFFVPFMAGFYKRQYTFLMRIQYALSNWGLVLP</sequence>